<dbReference type="InterPro" id="IPR001810">
    <property type="entry name" value="F-box_dom"/>
</dbReference>
<sequence length="450" mass="51725">MSSSRKAALSTKVKYNLKQLQQQKLSLQKRFIQATVDLPDEMWKEVIGYLDLQSVLTFPCVCKKWRCLVDNETLWQRVFLKHAAISPFTFRIPDSTAGEAKGMSFWKSKCLKYFIGQRNKYYKSKVKKNIYTGTTNNMEQLLKNIGVKFQLGIEDIAGRKHCLKLSYKKVFKSSTLLQWNSLNLFPDWREIKAVKVFGLVPVLYQAYNKPLKSSPLQKSLLTSIVIPKGLQTCCSDEKLSLIRVTSFLCVALWKGSTDVAFVMASLHHHNLIDKLLYGSEERMYSIEHCPILDDIDHKYGLHSYDCHLHLHSSSETIWEEKFTCMGCEIIDKLVQLNVTRFSPFCNSVPSLSWKTDLFHGSLNRVALLDVTVIDCNKVIMWSNSGIVIGESSQQTEVDFDNFTEEFLFTLTDQFGSVEMKYKLTDGNYIITAVKVGIWVKHLNGWFATNY</sequence>
<accession>A0A6F9DD79</accession>
<evidence type="ECO:0000259" key="1">
    <source>
        <dbReference type="PROSITE" id="PS50181"/>
    </source>
</evidence>
<dbReference type="PANTHER" id="PTHR46731">
    <property type="entry name" value="F-BOX ONLY PROTEIN 15"/>
    <property type="match status" value="1"/>
</dbReference>
<dbReference type="AlphaFoldDB" id="A0A6F9DD79"/>
<protein>
    <submittedName>
        <fullName evidence="2">F-box only protein 15-like</fullName>
    </submittedName>
</protein>
<gene>
    <name evidence="2" type="primary">Fbxo15</name>
</gene>
<name>A0A6F9DD79_9ASCI</name>
<organism evidence="2">
    <name type="scientific">Phallusia mammillata</name>
    <dbReference type="NCBI Taxonomy" id="59560"/>
    <lineage>
        <taxon>Eukaryota</taxon>
        <taxon>Metazoa</taxon>
        <taxon>Chordata</taxon>
        <taxon>Tunicata</taxon>
        <taxon>Ascidiacea</taxon>
        <taxon>Phlebobranchia</taxon>
        <taxon>Ascidiidae</taxon>
        <taxon>Phallusia</taxon>
    </lineage>
</organism>
<evidence type="ECO:0000313" key="2">
    <source>
        <dbReference type="EMBL" id="CAB3245201.1"/>
    </source>
</evidence>
<dbReference type="InterPro" id="IPR036047">
    <property type="entry name" value="F-box-like_dom_sf"/>
</dbReference>
<dbReference type="SUPFAM" id="SSF81383">
    <property type="entry name" value="F-box domain"/>
    <property type="match status" value="1"/>
</dbReference>
<reference evidence="2" key="1">
    <citation type="submission" date="2020-04" db="EMBL/GenBank/DDBJ databases">
        <authorList>
            <person name="Neveu A P."/>
        </authorList>
    </citation>
    <scope>NUCLEOTIDE SEQUENCE</scope>
    <source>
        <tissue evidence="2">Whole embryo</tissue>
    </source>
</reference>
<dbReference type="PANTHER" id="PTHR46731:SF1">
    <property type="entry name" value="F-BOX ONLY PROTEIN 15"/>
    <property type="match status" value="1"/>
</dbReference>
<dbReference type="Pfam" id="PF00646">
    <property type="entry name" value="F-box"/>
    <property type="match status" value="1"/>
</dbReference>
<proteinExistence type="evidence at transcript level"/>
<feature type="domain" description="F-box" evidence="1">
    <location>
        <begin position="32"/>
        <end position="78"/>
    </location>
</feature>
<dbReference type="GO" id="GO:0019005">
    <property type="term" value="C:SCF ubiquitin ligase complex"/>
    <property type="evidence" value="ECO:0007669"/>
    <property type="project" value="TreeGrafter"/>
</dbReference>
<dbReference type="EMBL" id="LR785108">
    <property type="protein sequence ID" value="CAB3245201.1"/>
    <property type="molecule type" value="mRNA"/>
</dbReference>
<dbReference type="Gene3D" id="1.20.1280.50">
    <property type="match status" value="1"/>
</dbReference>
<dbReference type="SMART" id="SM00256">
    <property type="entry name" value="FBOX"/>
    <property type="match status" value="1"/>
</dbReference>
<dbReference type="PROSITE" id="PS50181">
    <property type="entry name" value="FBOX"/>
    <property type="match status" value="1"/>
</dbReference>